<dbReference type="EMBL" id="JAPEVB010000003">
    <property type="protein sequence ID" value="KAJ4391805.1"/>
    <property type="molecule type" value="Genomic_DNA"/>
</dbReference>
<feature type="signal peptide" evidence="3">
    <location>
        <begin position="1"/>
        <end position="34"/>
    </location>
</feature>
<dbReference type="GO" id="GO:0051285">
    <property type="term" value="C:cell cortex of cell tip"/>
    <property type="evidence" value="ECO:0007669"/>
    <property type="project" value="TreeGrafter"/>
</dbReference>
<evidence type="ECO:0000313" key="4">
    <source>
        <dbReference type="EMBL" id="KAJ4391805.1"/>
    </source>
</evidence>
<feature type="transmembrane region" description="Helical" evidence="2">
    <location>
        <begin position="186"/>
        <end position="210"/>
    </location>
</feature>
<evidence type="ECO:0000256" key="2">
    <source>
        <dbReference type="SAM" id="Phobius"/>
    </source>
</evidence>
<name>A0A9W9CY12_9PEZI</name>
<dbReference type="PANTHER" id="PTHR28019:SF7">
    <property type="entry name" value="SUR7 PROTEIN"/>
    <property type="match status" value="1"/>
</dbReference>
<dbReference type="OrthoDB" id="4159154at2759"/>
<evidence type="ECO:0008006" key="6">
    <source>
        <dbReference type="Google" id="ProtNLM"/>
    </source>
</evidence>
<evidence type="ECO:0000256" key="1">
    <source>
        <dbReference type="SAM" id="MobiDB-lite"/>
    </source>
</evidence>
<dbReference type="GO" id="GO:0031505">
    <property type="term" value="P:fungal-type cell wall organization"/>
    <property type="evidence" value="ECO:0007669"/>
    <property type="project" value="TreeGrafter"/>
</dbReference>
<evidence type="ECO:0000313" key="5">
    <source>
        <dbReference type="Proteomes" id="UP001140453"/>
    </source>
</evidence>
<keyword evidence="3" id="KW-0732">Signal</keyword>
<gene>
    <name evidence="4" type="ORF">N0V93_005425</name>
</gene>
<keyword evidence="2" id="KW-0812">Transmembrane</keyword>
<sequence>MRLRLTAAGAAVASIVTFALAVVLLAAGSSPSSANDDYWIALNTSDVGANLVTIEPSTSSSDPLGSIISSIPGLEPILNNITQEIGDGLSDVQGQIVGALVSSLGLRDFYLLYASKMCEGDLNSNGGIKVDKCYSFHDGGQGLMNISNSIPSSFTIANTQVAVPAVSSLQGSLKSIVNQAVAVSTALMVLLIITSIASGLTAVGSVLGILRPMARLLLILNFSLSAIAATSISILAIALTGIVPATTNMINSFGSGLSLKVKPGVPFLVILWVATVLAFVANAYWFIVWFVQFRRTALSRRSRTKHQIGNWRGILGEVRKDIKTDGHFPPPEEHGEHGSNVRRRSEQQDKV</sequence>
<protein>
    <recommendedName>
        <fullName evidence="6">Sur7 protein</fullName>
    </recommendedName>
</protein>
<accession>A0A9W9CY12</accession>
<organism evidence="4 5">
    <name type="scientific">Gnomoniopsis smithogilvyi</name>
    <dbReference type="NCBI Taxonomy" id="1191159"/>
    <lineage>
        <taxon>Eukaryota</taxon>
        <taxon>Fungi</taxon>
        <taxon>Dikarya</taxon>
        <taxon>Ascomycota</taxon>
        <taxon>Pezizomycotina</taxon>
        <taxon>Sordariomycetes</taxon>
        <taxon>Sordariomycetidae</taxon>
        <taxon>Diaporthales</taxon>
        <taxon>Gnomoniaceae</taxon>
        <taxon>Gnomoniopsis</taxon>
    </lineage>
</organism>
<dbReference type="Proteomes" id="UP001140453">
    <property type="component" value="Unassembled WGS sequence"/>
</dbReference>
<proteinExistence type="predicted"/>
<dbReference type="GO" id="GO:0005886">
    <property type="term" value="C:plasma membrane"/>
    <property type="evidence" value="ECO:0007669"/>
    <property type="project" value="InterPro"/>
</dbReference>
<keyword evidence="2" id="KW-1133">Transmembrane helix</keyword>
<keyword evidence="5" id="KW-1185">Reference proteome</keyword>
<keyword evidence="2" id="KW-0472">Membrane</keyword>
<dbReference type="PANTHER" id="PTHR28019">
    <property type="entry name" value="CELL MEMBRANE PROTEIN YLR413W-RELATED"/>
    <property type="match status" value="1"/>
</dbReference>
<dbReference type="AlphaFoldDB" id="A0A9W9CY12"/>
<feature type="chain" id="PRO_5040881739" description="Sur7 protein" evidence="3">
    <location>
        <begin position="35"/>
        <end position="351"/>
    </location>
</feature>
<dbReference type="InterPro" id="IPR052413">
    <property type="entry name" value="SUR7_domain"/>
</dbReference>
<feature type="transmembrane region" description="Helical" evidence="2">
    <location>
        <begin position="217"/>
        <end position="245"/>
    </location>
</feature>
<reference evidence="4" key="1">
    <citation type="submission" date="2022-10" db="EMBL/GenBank/DDBJ databases">
        <title>Tapping the CABI collections for fungal endophytes: first genome assemblies for Collariella, Neodidymelliopsis, Ascochyta clinopodiicola, Didymella pomorum, Didymosphaeria variabile, Neocosmospora piperis and Neocucurbitaria cava.</title>
        <authorList>
            <person name="Hill R."/>
        </authorList>
    </citation>
    <scope>NUCLEOTIDE SEQUENCE</scope>
    <source>
        <strain evidence="4">IMI 355082</strain>
    </source>
</reference>
<feature type="region of interest" description="Disordered" evidence="1">
    <location>
        <begin position="324"/>
        <end position="351"/>
    </location>
</feature>
<comment type="caution">
    <text evidence="4">The sequence shown here is derived from an EMBL/GenBank/DDBJ whole genome shotgun (WGS) entry which is preliminary data.</text>
</comment>
<evidence type="ECO:0000256" key="3">
    <source>
        <dbReference type="SAM" id="SignalP"/>
    </source>
</evidence>
<feature type="transmembrane region" description="Helical" evidence="2">
    <location>
        <begin position="265"/>
        <end position="291"/>
    </location>
</feature>